<dbReference type="EMBL" id="HBIK01016561">
    <property type="protein sequence ID" value="CAE0382818.1"/>
    <property type="molecule type" value="Transcribed_RNA"/>
</dbReference>
<protein>
    <submittedName>
        <fullName evidence="1">Uncharacterized protein</fullName>
    </submittedName>
</protein>
<dbReference type="AlphaFoldDB" id="A0A7S3KHS1"/>
<accession>A0A7S3KHS1</accession>
<evidence type="ECO:0000313" key="1">
    <source>
        <dbReference type="EMBL" id="CAE0382818.1"/>
    </source>
</evidence>
<name>A0A7S3KHS1_EUPCR</name>
<proteinExistence type="predicted"/>
<reference evidence="1" key="1">
    <citation type="submission" date="2021-01" db="EMBL/GenBank/DDBJ databases">
        <authorList>
            <person name="Corre E."/>
            <person name="Pelletier E."/>
            <person name="Niang G."/>
            <person name="Scheremetjew M."/>
            <person name="Finn R."/>
            <person name="Kale V."/>
            <person name="Holt S."/>
            <person name="Cochrane G."/>
            <person name="Meng A."/>
            <person name="Brown T."/>
            <person name="Cohen L."/>
        </authorList>
    </citation>
    <scope>NUCLEOTIDE SEQUENCE</scope>
    <source>
        <strain evidence="1">CT5</strain>
    </source>
</reference>
<sequence length="124" mass="14349">MQTPGSRIQPPFSPAVRLSIKRKGSLANSIKRQDRKSIAQLSNEIDPSVTQRKEMKKRINTAIKKTMRVMMGRRKKIVITPNQSLRYNERVLGKPAARYKMKQKLNNSETVFRKEGIEESTKHK</sequence>
<organism evidence="1">
    <name type="scientific">Euplotes crassus</name>
    <dbReference type="NCBI Taxonomy" id="5936"/>
    <lineage>
        <taxon>Eukaryota</taxon>
        <taxon>Sar</taxon>
        <taxon>Alveolata</taxon>
        <taxon>Ciliophora</taxon>
        <taxon>Intramacronucleata</taxon>
        <taxon>Spirotrichea</taxon>
        <taxon>Hypotrichia</taxon>
        <taxon>Euplotida</taxon>
        <taxon>Euplotidae</taxon>
        <taxon>Moneuplotes</taxon>
    </lineage>
</organism>
<gene>
    <name evidence="1" type="ORF">ECRA1380_LOCUS7780</name>
</gene>